<dbReference type="InterPro" id="IPR009210">
    <property type="entry name" value="ASCC1"/>
</dbReference>
<sequence>MSATKKEPKRESGRVASGQHPLDPGTDSVNLEGYEIPYRTAPFFLVKKTVVYSEEEDELFLKTAKGDTYDVYNDDFYECDGEPEHPGLCRDERHELEGVGRDLIDGVVDYDPKKKIWFKMIHVPSAFYGAIIGPGGSTLKAIQNELDVKVTVPRRGTEGPIELVSYNASSGVQRALERIELIVLESRAKKPYSHFVAVPANQEHIMLKYVELRDRILGSADFPEDARIPELWYNPNKLHLTISMLCLLDKHEEKEAAAALSEAVERARDCLPRGKPLKVLLRGLDIMGDDPGHTAVLYAKARCDKLQAFANGVAAALLKTGFAPQKREWDNQATVKLHMTIANARKSDEAKKRIYGFDVTEILKQFGTYEFGHLSVSKVVINVLGRGKTDEYMSIYEKSIVPLS</sequence>
<dbReference type="GO" id="GO:0003723">
    <property type="term" value="F:RNA binding"/>
    <property type="evidence" value="ECO:0007669"/>
    <property type="project" value="UniProtKB-UniRule"/>
</dbReference>
<dbReference type="InterPro" id="IPR004088">
    <property type="entry name" value="KH_dom_type_1"/>
</dbReference>
<reference evidence="4" key="1">
    <citation type="submission" date="2023-06" db="EMBL/GenBank/DDBJ databases">
        <title>Genomic analysis of the entomopathogenic nematode Steinernema hermaphroditum.</title>
        <authorList>
            <person name="Schwarz E.M."/>
            <person name="Heppert J.K."/>
            <person name="Baniya A."/>
            <person name="Schwartz H.T."/>
            <person name="Tan C.-H."/>
            <person name="Antoshechkin I."/>
            <person name="Sternberg P.W."/>
            <person name="Goodrich-Blair H."/>
            <person name="Dillman A.R."/>
        </authorList>
    </citation>
    <scope>NUCLEOTIDE SEQUENCE</scope>
    <source>
        <strain evidence="4">PS9179</strain>
        <tissue evidence="4">Whole animal</tissue>
    </source>
</reference>
<proteinExistence type="predicted"/>
<evidence type="ECO:0000259" key="3">
    <source>
        <dbReference type="SMART" id="SM00322"/>
    </source>
</evidence>
<comment type="caution">
    <text evidence="4">The sequence shown here is derived from an EMBL/GenBank/DDBJ whole genome shotgun (WGS) entry which is preliminary data.</text>
</comment>
<feature type="compositionally biased region" description="Basic and acidic residues" evidence="2">
    <location>
        <begin position="1"/>
        <end position="13"/>
    </location>
</feature>
<feature type="region of interest" description="Disordered" evidence="2">
    <location>
        <begin position="1"/>
        <end position="29"/>
    </location>
</feature>
<dbReference type="PROSITE" id="PS50084">
    <property type="entry name" value="KH_TYPE_1"/>
    <property type="match status" value="1"/>
</dbReference>
<dbReference type="Pfam" id="PF10469">
    <property type="entry name" value="AKAP7_NLS"/>
    <property type="match status" value="1"/>
</dbReference>
<dbReference type="InterPro" id="IPR019510">
    <property type="entry name" value="AKAP7-like_phosphoesterase"/>
</dbReference>
<name>A0AA39I330_9BILA</name>
<evidence type="ECO:0000256" key="1">
    <source>
        <dbReference type="PROSITE-ProRule" id="PRU00117"/>
    </source>
</evidence>
<dbReference type="PANTHER" id="PTHR13360">
    <property type="entry name" value="ACTIVATING SIGNAL COINTEGRATOR 1 COMPLEX SUBUNIT 1"/>
    <property type="match status" value="1"/>
</dbReference>
<dbReference type="SUPFAM" id="SSF54791">
    <property type="entry name" value="Eukaryotic type KH-domain (KH-domain type I)"/>
    <property type="match status" value="1"/>
</dbReference>
<keyword evidence="1" id="KW-0694">RNA-binding</keyword>
<keyword evidence="5" id="KW-1185">Reference proteome</keyword>
<gene>
    <name evidence="4" type="ORF">QR680_012759</name>
</gene>
<dbReference type="GO" id="GO:0005634">
    <property type="term" value="C:nucleus"/>
    <property type="evidence" value="ECO:0007669"/>
    <property type="project" value="TreeGrafter"/>
</dbReference>
<dbReference type="EMBL" id="JAUCMV010000002">
    <property type="protein sequence ID" value="KAK0416935.1"/>
    <property type="molecule type" value="Genomic_DNA"/>
</dbReference>
<dbReference type="Pfam" id="PF00013">
    <property type="entry name" value="KH_1"/>
    <property type="match status" value="1"/>
</dbReference>
<dbReference type="Gene3D" id="3.90.1140.10">
    <property type="entry name" value="Cyclic phosphodiesterase"/>
    <property type="match status" value="1"/>
</dbReference>
<dbReference type="Gene3D" id="3.30.1370.10">
    <property type="entry name" value="K Homology domain, type 1"/>
    <property type="match status" value="1"/>
</dbReference>
<dbReference type="SUPFAM" id="SSF55144">
    <property type="entry name" value="LigT-like"/>
    <property type="match status" value="1"/>
</dbReference>
<dbReference type="InterPro" id="IPR004087">
    <property type="entry name" value="KH_dom"/>
</dbReference>
<evidence type="ECO:0000313" key="5">
    <source>
        <dbReference type="Proteomes" id="UP001175271"/>
    </source>
</evidence>
<dbReference type="SMART" id="SM00322">
    <property type="entry name" value="KH"/>
    <property type="match status" value="1"/>
</dbReference>
<dbReference type="InterPro" id="IPR036612">
    <property type="entry name" value="KH_dom_type_1_sf"/>
</dbReference>
<dbReference type="GO" id="GO:0006307">
    <property type="term" value="P:DNA alkylation repair"/>
    <property type="evidence" value="ECO:0007669"/>
    <property type="project" value="InterPro"/>
</dbReference>
<evidence type="ECO:0000256" key="2">
    <source>
        <dbReference type="SAM" id="MobiDB-lite"/>
    </source>
</evidence>
<feature type="domain" description="K Homology" evidence="3">
    <location>
        <begin position="115"/>
        <end position="184"/>
    </location>
</feature>
<dbReference type="Proteomes" id="UP001175271">
    <property type="component" value="Unassembled WGS sequence"/>
</dbReference>
<organism evidence="4 5">
    <name type="scientific">Steinernema hermaphroditum</name>
    <dbReference type="NCBI Taxonomy" id="289476"/>
    <lineage>
        <taxon>Eukaryota</taxon>
        <taxon>Metazoa</taxon>
        <taxon>Ecdysozoa</taxon>
        <taxon>Nematoda</taxon>
        <taxon>Chromadorea</taxon>
        <taxon>Rhabditida</taxon>
        <taxon>Tylenchina</taxon>
        <taxon>Panagrolaimomorpha</taxon>
        <taxon>Strongyloidoidea</taxon>
        <taxon>Steinernematidae</taxon>
        <taxon>Steinernema</taxon>
    </lineage>
</organism>
<dbReference type="PANTHER" id="PTHR13360:SF1">
    <property type="entry name" value="ACTIVATING SIGNAL COINTEGRATOR 1 COMPLEX SUBUNIT 1"/>
    <property type="match status" value="1"/>
</dbReference>
<dbReference type="AlphaFoldDB" id="A0AA39I330"/>
<dbReference type="InterPro" id="IPR009097">
    <property type="entry name" value="Cyclic_Pdiesterase"/>
</dbReference>
<dbReference type="GO" id="GO:0006355">
    <property type="term" value="P:regulation of DNA-templated transcription"/>
    <property type="evidence" value="ECO:0007669"/>
    <property type="project" value="TreeGrafter"/>
</dbReference>
<evidence type="ECO:0000313" key="4">
    <source>
        <dbReference type="EMBL" id="KAK0416935.1"/>
    </source>
</evidence>
<accession>A0AA39I330</accession>
<protein>
    <recommendedName>
        <fullName evidence="3">K Homology domain-containing protein</fullName>
    </recommendedName>
</protein>